<dbReference type="AlphaFoldDB" id="A0A2L0F6W7"/>
<reference evidence="2 3" key="1">
    <citation type="submission" date="2015-09" db="EMBL/GenBank/DDBJ databases">
        <title>Sorangium comparison.</title>
        <authorList>
            <person name="Zaburannyi N."/>
            <person name="Bunk B."/>
            <person name="Overmann J."/>
            <person name="Mueller R."/>
        </authorList>
    </citation>
    <scope>NUCLEOTIDE SEQUENCE [LARGE SCALE GENOMIC DNA]</scope>
    <source>
        <strain evidence="2 3">So ce26</strain>
    </source>
</reference>
<dbReference type="Proteomes" id="UP000238348">
    <property type="component" value="Chromosome"/>
</dbReference>
<dbReference type="RefSeq" id="WP_104985312.1">
    <property type="nucleotide sequence ID" value="NZ_CP012673.1"/>
</dbReference>
<dbReference type="OrthoDB" id="5520434at2"/>
<accession>A0A2L0F6W7</accession>
<dbReference type="PROSITE" id="PS51257">
    <property type="entry name" value="PROKAR_LIPOPROTEIN"/>
    <property type="match status" value="1"/>
</dbReference>
<evidence type="ECO:0000256" key="1">
    <source>
        <dbReference type="SAM" id="SignalP"/>
    </source>
</evidence>
<feature type="signal peptide" evidence="1">
    <location>
        <begin position="1"/>
        <end position="21"/>
    </location>
</feature>
<name>A0A2L0F6W7_SORCE</name>
<sequence>MTAFSRAFTTAFTTTARLALAALALLAVGCSSGHGEEGCPELCERSAECPGNTMDEDSCLAACDEDTEAAEEAGCHDARESYLECRNHAEDTCDPTLYNEECSIQLQTLDSCLGAR</sequence>
<proteinExistence type="predicted"/>
<dbReference type="EMBL" id="CP012673">
    <property type="protein sequence ID" value="AUX47272.1"/>
    <property type="molecule type" value="Genomic_DNA"/>
</dbReference>
<evidence type="ECO:0008006" key="4">
    <source>
        <dbReference type="Google" id="ProtNLM"/>
    </source>
</evidence>
<gene>
    <name evidence="2" type="ORF">SOCE26_087900</name>
</gene>
<protein>
    <recommendedName>
        <fullName evidence="4">Secreted protein</fullName>
    </recommendedName>
</protein>
<organism evidence="2 3">
    <name type="scientific">Sorangium cellulosum</name>
    <name type="common">Polyangium cellulosum</name>
    <dbReference type="NCBI Taxonomy" id="56"/>
    <lineage>
        <taxon>Bacteria</taxon>
        <taxon>Pseudomonadati</taxon>
        <taxon>Myxococcota</taxon>
        <taxon>Polyangia</taxon>
        <taxon>Polyangiales</taxon>
        <taxon>Polyangiaceae</taxon>
        <taxon>Sorangium</taxon>
    </lineage>
</organism>
<evidence type="ECO:0000313" key="2">
    <source>
        <dbReference type="EMBL" id="AUX47272.1"/>
    </source>
</evidence>
<evidence type="ECO:0000313" key="3">
    <source>
        <dbReference type="Proteomes" id="UP000238348"/>
    </source>
</evidence>
<keyword evidence="1" id="KW-0732">Signal</keyword>
<feature type="chain" id="PRO_5014830644" description="Secreted protein" evidence="1">
    <location>
        <begin position="22"/>
        <end position="116"/>
    </location>
</feature>